<keyword evidence="3" id="KW-1185">Reference proteome</keyword>
<keyword evidence="1" id="KW-0732">Signal</keyword>
<evidence type="ECO:0000313" key="2">
    <source>
        <dbReference type="EMBL" id="MBB5192535.1"/>
    </source>
</evidence>
<accession>A0A840RGS8</accession>
<dbReference type="EMBL" id="JACHHN010000007">
    <property type="protein sequence ID" value="MBB5192535.1"/>
    <property type="molecule type" value="Genomic_DNA"/>
</dbReference>
<evidence type="ECO:0000313" key="3">
    <source>
        <dbReference type="Proteomes" id="UP000543030"/>
    </source>
</evidence>
<proteinExistence type="predicted"/>
<dbReference type="AlphaFoldDB" id="A0A840RGS8"/>
<feature type="chain" id="PRO_5032759783" evidence="1">
    <location>
        <begin position="34"/>
        <end position="183"/>
    </location>
</feature>
<protein>
    <submittedName>
        <fullName evidence="2">Uncharacterized protein</fullName>
    </submittedName>
</protein>
<name>A0A840RGS8_9NEIS</name>
<comment type="caution">
    <text evidence="2">The sequence shown here is derived from an EMBL/GenBank/DDBJ whole genome shotgun (WGS) entry which is preliminary data.</text>
</comment>
<dbReference type="Proteomes" id="UP000543030">
    <property type="component" value="Unassembled WGS sequence"/>
</dbReference>
<evidence type="ECO:0000256" key="1">
    <source>
        <dbReference type="SAM" id="SignalP"/>
    </source>
</evidence>
<organism evidence="2 3">
    <name type="scientific">Silvimonas terrae</name>
    <dbReference type="NCBI Taxonomy" id="300266"/>
    <lineage>
        <taxon>Bacteria</taxon>
        <taxon>Pseudomonadati</taxon>
        <taxon>Pseudomonadota</taxon>
        <taxon>Betaproteobacteria</taxon>
        <taxon>Neisseriales</taxon>
        <taxon>Chitinibacteraceae</taxon>
        <taxon>Silvimonas</taxon>
    </lineage>
</organism>
<gene>
    <name evidence="2" type="ORF">HNQ50_003279</name>
</gene>
<feature type="signal peptide" evidence="1">
    <location>
        <begin position="1"/>
        <end position="33"/>
    </location>
</feature>
<sequence>MFSENGNGVETVMRLVGKLLLVFLAGTSAFACADDAQEISSLLLDPVLTRVTPCRVSAVIWHMSAQQRLEGHPEQVILKTLAVDDDQRAEFAPYLHEFMQVPMAEVAEWISRGQGRCIAHYAGLPEDPVMQCYKTWQLPFNNDLYGPHRPGKKPEADLNASELGYLRCLKMTLSQTGAQVENQ</sequence>
<dbReference type="RefSeq" id="WP_184102213.1">
    <property type="nucleotide sequence ID" value="NZ_JACHHN010000007.1"/>
</dbReference>
<reference evidence="2 3" key="1">
    <citation type="submission" date="2020-08" db="EMBL/GenBank/DDBJ databases">
        <title>Genomic Encyclopedia of Type Strains, Phase IV (KMG-IV): sequencing the most valuable type-strain genomes for metagenomic binning, comparative biology and taxonomic classification.</title>
        <authorList>
            <person name="Goeker M."/>
        </authorList>
    </citation>
    <scope>NUCLEOTIDE SEQUENCE [LARGE SCALE GENOMIC DNA]</scope>
    <source>
        <strain evidence="2 3">DSM 18233</strain>
    </source>
</reference>